<gene>
    <name evidence="2" type="ordered locus">BATR1942_03920</name>
</gene>
<feature type="region of interest" description="Disordered" evidence="1">
    <location>
        <begin position="1"/>
        <end position="25"/>
    </location>
</feature>
<evidence type="ECO:0000313" key="3">
    <source>
        <dbReference type="Proteomes" id="UP000006867"/>
    </source>
</evidence>
<keyword evidence="3" id="KW-1185">Reference proteome</keyword>
<sequence length="123" mass="13726">MTESEDQVQNKQWKSSPAPWQAVSGGESKPIYIYSAYSEEDKGRFPYSNGRLIAAVFDLSSYSQDGNARLIASAPELLEAVKDALDFLKGESPDCKHVVIDKLERVKEKAEDTQKRGKINNES</sequence>
<organism evidence="2 3">
    <name type="scientific">Bacillus atrophaeus (strain 1942)</name>
    <dbReference type="NCBI Taxonomy" id="720555"/>
    <lineage>
        <taxon>Bacteria</taxon>
        <taxon>Bacillati</taxon>
        <taxon>Bacillota</taxon>
        <taxon>Bacilli</taxon>
        <taxon>Bacillales</taxon>
        <taxon>Bacillaceae</taxon>
        <taxon>Bacillus</taxon>
    </lineage>
</organism>
<evidence type="ECO:0008006" key="4">
    <source>
        <dbReference type="Google" id="ProtNLM"/>
    </source>
</evidence>
<proteinExistence type="predicted"/>
<dbReference type="Proteomes" id="UP000006867">
    <property type="component" value="Chromosome"/>
</dbReference>
<protein>
    <recommendedName>
        <fullName evidence="4">Phage portal protein</fullName>
    </recommendedName>
</protein>
<reference evidence="2 3" key="1">
    <citation type="journal article" date="2011" name="Front. Microbiol.">
        <title>Genomic signatures of strain selection and enhancement in Bacillus atrophaeus var. globigii, a historical biowarfare simulant.</title>
        <authorList>
            <person name="Gibbons H.S."/>
            <person name="Broomall S.M."/>
            <person name="McNew L.A."/>
            <person name="Daligault H."/>
            <person name="Chapman C."/>
            <person name="Bruce D."/>
            <person name="Karavis M."/>
            <person name="Krepps M."/>
            <person name="McGregor P.A."/>
            <person name="Hong C."/>
            <person name="Park K.H."/>
            <person name="Akmal A."/>
            <person name="Feldman A."/>
            <person name="Lin J.S."/>
            <person name="Chang W.E."/>
            <person name="Higgs B.W."/>
            <person name="Demirev P."/>
            <person name="Lindquist J."/>
            <person name="Liem A."/>
            <person name="Fochler E."/>
            <person name="Read T.D."/>
            <person name="Tapia R."/>
            <person name="Johnson S."/>
            <person name="Bishop-Lilly K.A."/>
            <person name="Detter C."/>
            <person name="Han C."/>
            <person name="Sozhamannan S."/>
            <person name="Rosenzweig C.N."/>
            <person name="Skowronski E.W."/>
        </authorList>
    </citation>
    <scope>NUCLEOTIDE SEQUENCE [LARGE SCALE GENOMIC DNA]</scope>
    <source>
        <strain evidence="2 3">1942</strain>
    </source>
</reference>
<name>A0ABN3Z778_BACA1</name>
<evidence type="ECO:0000256" key="1">
    <source>
        <dbReference type="SAM" id="MobiDB-lite"/>
    </source>
</evidence>
<dbReference type="RefSeq" id="WP_013390482.1">
    <property type="nucleotide sequence ID" value="NC_014639.1"/>
</dbReference>
<accession>A0ABN3Z778</accession>
<evidence type="ECO:0000313" key="2">
    <source>
        <dbReference type="EMBL" id="ADP31738.1"/>
    </source>
</evidence>
<dbReference type="EMBL" id="CP002207">
    <property type="protein sequence ID" value="ADP31738.1"/>
    <property type="molecule type" value="Genomic_DNA"/>
</dbReference>